<keyword evidence="3" id="KW-1185">Reference proteome</keyword>
<keyword evidence="1" id="KW-0732">Signal</keyword>
<evidence type="ECO:0000313" key="3">
    <source>
        <dbReference type="Proteomes" id="UP000267418"/>
    </source>
</evidence>
<dbReference type="Proteomes" id="UP000267418">
    <property type="component" value="Unassembled WGS sequence"/>
</dbReference>
<dbReference type="AlphaFoldDB" id="A0A3S0Q7R7"/>
<gene>
    <name evidence="2" type="ORF">EJP69_22865</name>
</gene>
<dbReference type="EMBL" id="RXOE01000007">
    <property type="protein sequence ID" value="RTQ32119.1"/>
    <property type="molecule type" value="Genomic_DNA"/>
</dbReference>
<accession>A0A3S0Q7R7</accession>
<organism evidence="2 3">
    <name type="scientific">Variovorax gossypii</name>
    <dbReference type="NCBI Taxonomy" id="1679495"/>
    <lineage>
        <taxon>Bacteria</taxon>
        <taxon>Pseudomonadati</taxon>
        <taxon>Pseudomonadota</taxon>
        <taxon>Betaproteobacteria</taxon>
        <taxon>Burkholderiales</taxon>
        <taxon>Comamonadaceae</taxon>
        <taxon>Variovorax</taxon>
    </lineage>
</organism>
<evidence type="ECO:0000256" key="1">
    <source>
        <dbReference type="SAM" id="SignalP"/>
    </source>
</evidence>
<evidence type="ECO:0008006" key="4">
    <source>
        <dbReference type="Google" id="ProtNLM"/>
    </source>
</evidence>
<proteinExistence type="predicted"/>
<dbReference type="OrthoDB" id="8902590at2"/>
<feature type="chain" id="PRO_5018617908" description="DUF4402 domain-containing protein" evidence="1">
    <location>
        <begin position="21"/>
        <end position="210"/>
    </location>
</feature>
<sequence length="210" mass="20779">MKKLLLVAAIAGALPFAAQAESNFVSAASGQLSATARLNFTVTIPRVMYLQVGTGTNFSTVSTVDGLTFTVPGASVGAGGTIAGAGGDLTGGAVTVRVLGNAGNLSLNSGVTGQLSNGSSTIPWSAITVTAAPLTTGMTTGFTNAAITHPAFSTTSGAGPTATAFTAVNTVVRQESKWTFAYDNTGVYAPGTYGATVANNGVVTYTLTSP</sequence>
<protein>
    <recommendedName>
        <fullName evidence="4">DUF4402 domain-containing protein</fullName>
    </recommendedName>
</protein>
<feature type="signal peptide" evidence="1">
    <location>
        <begin position="1"/>
        <end position="20"/>
    </location>
</feature>
<comment type="caution">
    <text evidence="2">The sequence shown here is derived from an EMBL/GenBank/DDBJ whole genome shotgun (WGS) entry which is preliminary data.</text>
</comment>
<dbReference type="RefSeq" id="WP_126472609.1">
    <property type="nucleotide sequence ID" value="NZ_RXOE01000007.1"/>
</dbReference>
<name>A0A3S0Q7R7_9BURK</name>
<evidence type="ECO:0000313" key="2">
    <source>
        <dbReference type="EMBL" id="RTQ32119.1"/>
    </source>
</evidence>
<reference evidence="2 3" key="1">
    <citation type="submission" date="2018-12" db="EMBL/GenBank/DDBJ databases">
        <title>The genome of Variovorax gossypii DSM 100435.</title>
        <authorList>
            <person name="Gao J."/>
            <person name="Sun J."/>
        </authorList>
    </citation>
    <scope>NUCLEOTIDE SEQUENCE [LARGE SCALE GENOMIC DNA]</scope>
    <source>
        <strain evidence="2 3">DSM 100435</strain>
    </source>
</reference>